<protein>
    <submittedName>
        <fullName evidence="1">Putative type 11 methyltransferase</fullName>
    </submittedName>
</protein>
<dbReference type="Proteomes" id="UP000194003">
    <property type="component" value="Unassembled WGS sequence"/>
</dbReference>
<dbReference type="SUPFAM" id="SSF53335">
    <property type="entry name" value="S-adenosyl-L-methionine-dependent methyltransferases"/>
    <property type="match status" value="1"/>
</dbReference>
<dbReference type="CDD" id="cd02440">
    <property type="entry name" value="AdoMet_MTases"/>
    <property type="match status" value="1"/>
</dbReference>
<keyword evidence="2" id="KW-1185">Reference proteome</keyword>
<dbReference type="STRING" id="1434232.MAIT1_04065"/>
<dbReference type="GO" id="GO:0008168">
    <property type="term" value="F:methyltransferase activity"/>
    <property type="evidence" value="ECO:0007669"/>
    <property type="project" value="UniProtKB-KW"/>
</dbReference>
<dbReference type="Gene3D" id="3.40.50.150">
    <property type="entry name" value="Vaccinia Virus protein VP39"/>
    <property type="match status" value="1"/>
</dbReference>
<organism evidence="1 2">
    <name type="scientific">Magnetofaba australis IT-1</name>
    <dbReference type="NCBI Taxonomy" id="1434232"/>
    <lineage>
        <taxon>Bacteria</taxon>
        <taxon>Pseudomonadati</taxon>
        <taxon>Pseudomonadota</taxon>
        <taxon>Magnetococcia</taxon>
        <taxon>Magnetococcales</taxon>
        <taxon>Magnetococcaceae</taxon>
        <taxon>Magnetofaba</taxon>
    </lineage>
</organism>
<keyword evidence="1" id="KW-0489">Methyltransferase</keyword>
<sequence>MTLLEDFPRTHRVTSDCRPWSPGGQLGVCPHCGTVQKPDDPQWRADSQAIYESYHIYAASGGREQGMANADGATVARSSLVIERLLKTLKLPESARLLDIGCGNGAFLRVFNDKRPGWDLTGSEFDDRHQPAVLAIGDNVAFTTEPVARIAGEFDLVTLNHVFEHAPDPILFLTALKMRIAPGGVVMIQVPDLEHSPFDLLVADHGAHYHREALLYALRRAGYEILYCEQGWYPKEMTLIARPRDERVNAPTPAPEWGAQLLNDQWRWLSLTAQQFSQYAERELYLFGTAIAATWLYAQLGETARGFVVDDPAQIGGSHCGKPVLAAKDLPARAVLLMAFPPGVGETIAARIVRPDILIVQAPQAERAS</sequence>
<proteinExistence type="predicted"/>
<comment type="caution">
    <text evidence="1">The sequence shown here is derived from an EMBL/GenBank/DDBJ whole genome shotgun (WGS) entry which is preliminary data.</text>
</comment>
<dbReference type="Pfam" id="PF13489">
    <property type="entry name" value="Methyltransf_23"/>
    <property type="match status" value="1"/>
</dbReference>
<dbReference type="GO" id="GO:0032259">
    <property type="term" value="P:methylation"/>
    <property type="evidence" value="ECO:0007669"/>
    <property type="project" value="UniProtKB-KW"/>
</dbReference>
<gene>
    <name evidence="1" type="ORF">MAIT1_04065</name>
</gene>
<dbReference type="InterPro" id="IPR029063">
    <property type="entry name" value="SAM-dependent_MTases_sf"/>
</dbReference>
<evidence type="ECO:0000313" key="2">
    <source>
        <dbReference type="Proteomes" id="UP000194003"/>
    </source>
</evidence>
<reference evidence="1 2" key="1">
    <citation type="journal article" date="2016" name="BMC Genomics">
        <title>Combined genomic and structural analyses of a cultured magnetotactic bacterium reveals its niche adaptation to a dynamic environment.</title>
        <authorList>
            <person name="Araujo A.C."/>
            <person name="Morillo V."/>
            <person name="Cypriano J."/>
            <person name="Teixeira L.C."/>
            <person name="Leao P."/>
            <person name="Lyra S."/>
            <person name="Almeida L.G."/>
            <person name="Bazylinski D.A."/>
            <person name="Vasconcellos A.T."/>
            <person name="Abreu F."/>
            <person name="Lins U."/>
        </authorList>
    </citation>
    <scope>NUCLEOTIDE SEQUENCE [LARGE SCALE GENOMIC DNA]</scope>
    <source>
        <strain evidence="1 2">IT-1</strain>
    </source>
</reference>
<keyword evidence="1" id="KW-0808">Transferase</keyword>
<name>A0A1Y2K4A9_9PROT</name>
<dbReference type="PANTHER" id="PTHR43861:SF5">
    <property type="entry name" value="BLL5978 PROTEIN"/>
    <property type="match status" value="1"/>
</dbReference>
<dbReference type="PANTHER" id="PTHR43861">
    <property type="entry name" value="TRANS-ACONITATE 2-METHYLTRANSFERASE-RELATED"/>
    <property type="match status" value="1"/>
</dbReference>
<dbReference type="EMBL" id="LVJN01000019">
    <property type="protein sequence ID" value="OSM04207.1"/>
    <property type="molecule type" value="Genomic_DNA"/>
</dbReference>
<evidence type="ECO:0000313" key="1">
    <source>
        <dbReference type="EMBL" id="OSM04207.1"/>
    </source>
</evidence>
<accession>A0A1Y2K4A9</accession>
<dbReference type="AlphaFoldDB" id="A0A1Y2K4A9"/>